<protein>
    <submittedName>
        <fullName evidence="2">Uncharacterized protein</fullName>
    </submittedName>
</protein>
<feature type="transmembrane region" description="Helical" evidence="1">
    <location>
        <begin position="50"/>
        <end position="77"/>
    </location>
</feature>
<dbReference type="EMBL" id="CAUYUJ010017359">
    <property type="protein sequence ID" value="CAK0874094.1"/>
    <property type="molecule type" value="Genomic_DNA"/>
</dbReference>
<gene>
    <name evidence="2" type="ORF">PCOR1329_LOCUS59109</name>
</gene>
<evidence type="ECO:0000313" key="3">
    <source>
        <dbReference type="Proteomes" id="UP001189429"/>
    </source>
</evidence>
<feature type="transmembrane region" description="Helical" evidence="1">
    <location>
        <begin position="21"/>
        <end position="44"/>
    </location>
</feature>
<keyword evidence="1" id="KW-1133">Transmembrane helix</keyword>
<evidence type="ECO:0000313" key="2">
    <source>
        <dbReference type="EMBL" id="CAK0874094.1"/>
    </source>
</evidence>
<reference evidence="2" key="1">
    <citation type="submission" date="2023-10" db="EMBL/GenBank/DDBJ databases">
        <authorList>
            <person name="Chen Y."/>
            <person name="Shah S."/>
            <person name="Dougan E. K."/>
            <person name="Thang M."/>
            <person name="Chan C."/>
        </authorList>
    </citation>
    <scope>NUCLEOTIDE SEQUENCE [LARGE SCALE GENOMIC DNA]</scope>
</reference>
<comment type="caution">
    <text evidence="2">The sequence shown here is derived from an EMBL/GenBank/DDBJ whole genome shotgun (WGS) entry which is preliminary data.</text>
</comment>
<proteinExistence type="predicted"/>
<sequence length="485" mass="48017">MDRAGRGGRAPVGERPALLALGPVALLDVAALDSIVLLTVAVLGSVARDLVALLDVAVLDSGSIVFFSGVGAVSGCAGQRRRARLRRVALSGVYARTGLRFRGPVALLNVAVLDPVALLDVALIDFVAARQNAVLDPVAQGPVALLCCAARDSGAPGVELLALDPVALLSVAAPDPVALLTDAALDAFTLAGVLALDPAALLGVAVLDSVVLPSVGALAPPALERAAPVALCASSVDATLLLLNLFALVIFEVLSSVALLNVAAPGSSAPRPVALLSVAPRDSVALIAAFVPAMGAAALLRVAPLDSVALGPASLFNVAVLDSVAPLGVAALAPGALPKDAALVALLASLVDAGSPAVDLVALLNVAARGPLAPPHVAAIGSVALDPVALLAVAVLGCVALFSVVALVLGTLLKDLMLVALQVLARRCEAACDGLATGRADALARVAPGIAFCDGGQECPVEGSPPAPAFAELVRAPPLTRAELQ</sequence>
<name>A0ABN9VL97_9DINO</name>
<keyword evidence="3" id="KW-1185">Reference proteome</keyword>
<feature type="transmembrane region" description="Helical" evidence="1">
    <location>
        <begin position="388"/>
        <end position="413"/>
    </location>
</feature>
<feature type="transmembrane region" description="Helical" evidence="1">
    <location>
        <begin position="284"/>
        <end position="303"/>
    </location>
</feature>
<organism evidence="2 3">
    <name type="scientific">Prorocentrum cordatum</name>
    <dbReference type="NCBI Taxonomy" id="2364126"/>
    <lineage>
        <taxon>Eukaryota</taxon>
        <taxon>Sar</taxon>
        <taxon>Alveolata</taxon>
        <taxon>Dinophyceae</taxon>
        <taxon>Prorocentrales</taxon>
        <taxon>Prorocentraceae</taxon>
        <taxon>Prorocentrum</taxon>
    </lineage>
</organism>
<feature type="transmembrane region" description="Helical" evidence="1">
    <location>
        <begin position="315"/>
        <end position="337"/>
    </location>
</feature>
<accession>A0ABN9VL97</accession>
<dbReference type="Proteomes" id="UP001189429">
    <property type="component" value="Unassembled WGS sequence"/>
</dbReference>
<feature type="transmembrane region" description="Helical" evidence="1">
    <location>
        <begin position="239"/>
        <end position="263"/>
    </location>
</feature>
<keyword evidence="1" id="KW-0472">Membrane</keyword>
<evidence type="ECO:0000256" key="1">
    <source>
        <dbReference type="SAM" id="Phobius"/>
    </source>
</evidence>
<keyword evidence="1" id="KW-0812">Transmembrane</keyword>